<dbReference type="Gene3D" id="1.25.40.10">
    <property type="entry name" value="Tetratricopeptide repeat domain"/>
    <property type="match status" value="1"/>
</dbReference>
<feature type="domain" description="HTH luxR-type" evidence="3">
    <location>
        <begin position="892"/>
        <end position="957"/>
    </location>
</feature>
<evidence type="ECO:0000256" key="2">
    <source>
        <dbReference type="ARBA" id="ARBA00022840"/>
    </source>
</evidence>
<dbReference type="InterPro" id="IPR000792">
    <property type="entry name" value="Tscrpt_reg_LuxR_C"/>
</dbReference>
<dbReference type="Gene3D" id="1.10.10.10">
    <property type="entry name" value="Winged helix-like DNA-binding domain superfamily/Winged helix DNA-binding domain"/>
    <property type="match status" value="1"/>
</dbReference>
<evidence type="ECO:0000259" key="3">
    <source>
        <dbReference type="PROSITE" id="PS50043"/>
    </source>
</evidence>
<dbReference type="InterPro" id="IPR041664">
    <property type="entry name" value="AAA_16"/>
</dbReference>
<dbReference type="EMBL" id="BAAANY010000009">
    <property type="protein sequence ID" value="GAA1675438.1"/>
    <property type="molecule type" value="Genomic_DNA"/>
</dbReference>
<dbReference type="CDD" id="cd06170">
    <property type="entry name" value="LuxR_C_like"/>
    <property type="match status" value="1"/>
</dbReference>
<dbReference type="InterPro" id="IPR036388">
    <property type="entry name" value="WH-like_DNA-bd_sf"/>
</dbReference>
<protein>
    <submittedName>
        <fullName evidence="4">LuxR family transcriptional regulator</fullName>
    </submittedName>
</protein>
<dbReference type="Gene3D" id="3.40.50.300">
    <property type="entry name" value="P-loop containing nucleotide triphosphate hydrolases"/>
    <property type="match status" value="1"/>
</dbReference>
<dbReference type="SUPFAM" id="SSF46894">
    <property type="entry name" value="C-terminal effector domain of the bipartite response regulators"/>
    <property type="match status" value="1"/>
</dbReference>
<dbReference type="PROSITE" id="PS50043">
    <property type="entry name" value="HTH_LUXR_2"/>
    <property type="match status" value="1"/>
</dbReference>
<dbReference type="Proteomes" id="UP001500618">
    <property type="component" value="Unassembled WGS sequence"/>
</dbReference>
<evidence type="ECO:0000313" key="4">
    <source>
        <dbReference type="EMBL" id="GAA1675438.1"/>
    </source>
</evidence>
<dbReference type="RefSeq" id="WP_344310167.1">
    <property type="nucleotide sequence ID" value="NZ_BAAANY010000009.1"/>
</dbReference>
<keyword evidence="5" id="KW-1185">Reference proteome</keyword>
<proteinExistence type="predicted"/>
<dbReference type="InterPro" id="IPR011990">
    <property type="entry name" value="TPR-like_helical_dom_sf"/>
</dbReference>
<dbReference type="SUPFAM" id="SSF48452">
    <property type="entry name" value="TPR-like"/>
    <property type="match status" value="2"/>
</dbReference>
<dbReference type="PANTHER" id="PTHR16305:SF35">
    <property type="entry name" value="TRANSCRIPTIONAL ACTIVATOR DOMAIN"/>
    <property type="match status" value="1"/>
</dbReference>
<evidence type="ECO:0000313" key="5">
    <source>
        <dbReference type="Proteomes" id="UP001500618"/>
    </source>
</evidence>
<gene>
    <name evidence="4" type="ORF">GCM10009765_25930</name>
</gene>
<dbReference type="Pfam" id="PF00196">
    <property type="entry name" value="GerE"/>
    <property type="match status" value="1"/>
</dbReference>
<sequence>MDAEAVADRRWDDHGPWGRERELETVAGLFDTGQLRAVLLEGEAGIGKSSVWLAGLAEAYRCGYTVLSATGSEAETALSYAGLTDLFEKVADELLPELPSVQREPLEVALLRRAPGAVPTGQREVSVAVLGALRLLSAHGPVLVAVDDLQWIDRVSVEALAFALRRPGTEKVRLLAAARLPGGATAWSPTATEAEVAGDQDRTGLVFSSLPADVREVIRLRPLATPVIDRLLTARLGHQLPRSVLAALVDRTAGNPFWSLEVAAALARDGVGERAGDGDLPVPESLTALVAGRLAALSGPVRDALLVVSALSHPTTDLACRAMDVKPGGADGAGTAIDEAIAAGVIAESEGRLRPAHPLLGSAALGSLLPGARVALHRRLAGVVDDPEQHARHLVLAANNSAPELLTALDAGVRAAKLRGATSAAAELSELAVRHTPQRQTEALEQRRLEAAELLFSIGHTQRAHDHLVAVYAARPASLVRRRMLPLLVETTYWVHGPRAAAELVRETIDDADQDPYLLATAYAVGADVGDGRGTDRVTLAERALAMFDELGGQPDPRVLAIALTYLSLARLDAADGISADLLDRAEAAERQLPWVPITQRASYARKIWLKVVDEVEACSRAMREAVTQAQLEGDEFTLAVTYGHLALSECWAGRYQQAIEAAERGLEHVDVSSGRPTVLYGVRGLLYVLTGDIASARALVAKELADEKSDGVVDVKAIVHRQVLGLAALVDGEPEEAVDVLGVALRMARSEGIHEPGRRHRLEGDLGQALVATGRLAEAAELAAEQRALGERGGRPTVLGVGLRIEGLVRAAEGDLDAAQELLEQAVRAHEESQLPLERGRSLLALGQVQRRRRTKQQARKSLQAALDCFTELGAVPFVALAAAELDRIEPARGNTGLTRAEQRIVDLVATGHSNREIAAELFVSVRTVETHLGSVYRKLSIRSRTELVRRFSGGG</sequence>
<dbReference type="PRINTS" id="PR00038">
    <property type="entry name" value="HTHLUXR"/>
</dbReference>
<name>A0ABN2GR19_9ACTN</name>
<dbReference type="Pfam" id="PF13191">
    <property type="entry name" value="AAA_16"/>
    <property type="match status" value="1"/>
</dbReference>
<dbReference type="InterPro" id="IPR016032">
    <property type="entry name" value="Sig_transdc_resp-reg_C-effctor"/>
</dbReference>
<accession>A0ABN2GR19</accession>
<dbReference type="SMART" id="SM00421">
    <property type="entry name" value="HTH_LUXR"/>
    <property type="match status" value="1"/>
</dbReference>
<dbReference type="SUPFAM" id="SSF52540">
    <property type="entry name" value="P-loop containing nucleoside triphosphate hydrolases"/>
    <property type="match status" value="1"/>
</dbReference>
<dbReference type="InterPro" id="IPR027417">
    <property type="entry name" value="P-loop_NTPase"/>
</dbReference>
<comment type="caution">
    <text evidence="4">The sequence shown here is derived from an EMBL/GenBank/DDBJ whole genome shotgun (WGS) entry which is preliminary data.</text>
</comment>
<evidence type="ECO:0000256" key="1">
    <source>
        <dbReference type="ARBA" id="ARBA00022741"/>
    </source>
</evidence>
<organism evidence="4 5">
    <name type="scientific">Fodinicola feengrottensis</name>
    <dbReference type="NCBI Taxonomy" id="435914"/>
    <lineage>
        <taxon>Bacteria</taxon>
        <taxon>Bacillati</taxon>
        <taxon>Actinomycetota</taxon>
        <taxon>Actinomycetes</taxon>
        <taxon>Mycobacteriales</taxon>
        <taxon>Fodinicola</taxon>
    </lineage>
</organism>
<keyword evidence="2" id="KW-0067">ATP-binding</keyword>
<reference evidence="4 5" key="1">
    <citation type="journal article" date="2019" name="Int. J. Syst. Evol. Microbiol.">
        <title>The Global Catalogue of Microorganisms (GCM) 10K type strain sequencing project: providing services to taxonomists for standard genome sequencing and annotation.</title>
        <authorList>
            <consortium name="The Broad Institute Genomics Platform"/>
            <consortium name="The Broad Institute Genome Sequencing Center for Infectious Disease"/>
            <person name="Wu L."/>
            <person name="Ma J."/>
        </authorList>
    </citation>
    <scope>NUCLEOTIDE SEQUENCE [LARGE SCALE GENOMIC DNA]</scope>
    <source>
        <strain evidence="4 5">JCM 14718</strain>
    </source>
</reference>
<dbReference type="PANTHER" id="PTHR16305">
    <property type="entry name" value="TESTICULAR SOLUBLE ADENYLYL CYCLASE"/>
    <property type="match status" value="1"/>
</dbReference>
<dbReference type="PROSITE" id="PS00622">
    <property type="entry name" value="HTH_LUXR_1"/>
    <property type="match status" value="1"/>
</dbReference>
<keyword evidence="1" id="KW-0547">Nucleotide-binding</keyword>